<dbReference type="GO" id="GO:0005507">
    <property type="term" value="F:copper ion binding"/>
    <property type="evidence" value="ECO:0007669"/>
    <property type="project" value="TreeGrafter"/>
</dbReference>
<comment type="catalytic activity">
    <reaction evidence="1">
        <text>inosine + phosphate = alpha-D-ribose 1-phosphate + hypoxanthine</text>
        <dbReference type="Rhea" id="RHEA:27646"/>
        <dbReference type="ChEBI" id="CHEBI:17368"/>
        <dbReference type="ChEBI" id="CHEBI:17596"/>
        <dbReference type="ChEBI" id="CHEBI:43474"/>
        <dbReference type="ChEBI" id="CHEBI:57720"/>
        <dbReference type="EC" id="2.4.2.1"/>
    </reaction>
    <physiologicalReaction direction="left-to-right" evidence="1">
        <dbReference type="Rhea" id="RHEA:27647"/>
    </physiologicalReaction>
</comment>
<evidence type="ECO:0000256" key="3">
    <source>
        <dbReference type="ARBA" id="ARBA00022679"/>
    </source>
</evidence>
<evidence type="ECO:0000256" key="8">
    <source>
        <dbReference type="ARBA" id="ARBA00048968"/>
    </source>
</evidence>
<sequence>MQIIQSNLLKQFSKLTQGFTTKDNGNIAFHVNDDKYKVILNHKTLAEELKYDVNTLVHMKQIHSTLVKVVDVNDTFLNPPTCDALITNKKNVPLMVMVADCSPLLFYDSKKEVIAVVHAGRAGAFGNIIQTTLDSFTEDFDSHPDDIFVSIGASIKSCCYEVGEEVVQEAINLNLGFAIAKRKDSYYLNISAILKEQLSNEHIPSKNIEFQNECTCCNNNKYFSYRVNKNDGRFAGIICLS</sequence>
<dbReference type="SUPFAM" id="SSF64438">
    <property type="entry name" value="CNF1/YfiH-like putative cysteine hydrolases"/>
    <property type="match status" value="1"/>
</dbReference>
<dbReference type="Gene3D" id="3.60.140.10">
    <property type="entry name" value="CNF1/YfiH-like putative cysteine hydrolases"/>
    <property type="match status" value="1"/>
</dbReference>
<dbReference type="PANTHER" id="PTHR30616:SF2">
    <property type="entry name" value="PURINE NUCLEOSIDE PHOSPHORYLASE LACC1"/>
    <property type="match status" value="1"/>
</dbReference>
<evidence type="ECO:0000313" key="10">
    <source>
        <dbReference type="EMBL" id="SFV69022.1"/>
    </source>
</evidence>
<organism evidence="10">
    <name type="scientific">hydrothermal vent metagenome</name>
    <dbReference type="NCBI Taxonomy" id="652676"/>
    <lineage>
        <taxon>unclassified sequences</taxon>
        <taxon>metagenomes</taxon>
        <taxon>ecological metagenomes</taxon>
    </lineage>
</organism>
<accession>A0A1W1CTL1</accession>
<reference evidence="10" key="1">
    <citation type="submission" date="2016-10" db="EMBL/GenBank/DDBJ databases">
        <authorList>
            <person name="de Groot N.N."/>
        </authorList>
    </citation>
    <scope>NUCLEOTIDE SEQUENCE</scope>
</reference>
<dbReference type="GO" id="GO:0017061">
    <property type="term" value="F:S-methyl-5-thioadenosine phosphorylase activity"/>
    <property type="evidence" value="ECO:0007669"/>
    <property type="project" value="UniProtKB-EC"/>
</dbReference>
<keyword evidence="6" id="KW-0862">Zinc</keyword>
<dbReference type="CDD" id="cd16833">
    <property type="entry name" value="YfiH"/>
    <property type="match status" value="1"/>
</dbReference>
<dbReference type="InterPro" id="IPR003730">
    <property type="entry name" value="Cu_polyphenol_OxRdtase"/>
</dbReference>
<evidence type="ECO:0000256" key="2">
    <source>
        <dbReference type="ARBA" id="ARBA00007353"/>
    </source>
</evidence>
<evidence type="ECO:0000256" key="6">
    <source>
        <dbReference type="ARBA" id="ARBA00022833"/>
    </source>
</evidence>
<gene>
    <name evidence="10" type="ORF">MNB_SM-4-768</name>
</gene>
<keyword evidence="4" id="KW-0479">Metal-binding</keyword>
<comment type="catalytic activity">
    <reaction evidence="7">
        <text>adenosine + H2O + H(+) = inosine + NH4(+)</text>
        <dbReference type="Rhea" id="RHEA:24408"/>
        <dbReference type="ChEBI" id="CHEBI:15377"/>
        <dbReference type="ChEBI" id="CHEBI:15378"/>
        <dbReference type="ChEBI" id="CHEBI:16335"/>
        <dbReference type="ChEBI" id="CHEBI:17596"/>
        <dbReference type="ChEBI" id="CHEBI:28938"/>
        <dbReference type="EC" id="3.5.4.4"/>
    </reaction>
    <physiologicalReaction direction="left-to-right" evidence="7">
        <dbReference type="Rhea" id="RHEA:24409"/>
    </physiologicalReaction>
</comment>
<comment type="catalytic activity">
    <reaction evidence="9">
        <text>S-methyl-5'-thioadenosine + phosphate = 5-(methylsulfanyl)-alpha-D-ribose 1-phosphate + adenine</text>
        <dbReference type="Rhea" id="RHEA:11852"/>
        <dbReference type="ChEBI" id="CHEBI:16708"/>
        <dbReference type="ChEBI" id="CHEBI:17509"/>
        <dbReference type="ChEBI" id="CHEBI:43474"/>
        <dbReference type="ChEBI" id="CHEBI:58533"/>
        <dbReference type="EC" id="2.4.2.28"/>
    </reaction>
    <physiologicalReaction direction="left-to-right" evidence="9">
        <dbReference type="Rhea" id="RHEA:11853"/>
    </physiologicalReaction>
</comment>
<protein>
    <submittedName>
        <fullName evidence="10">COG1496: Uncharacterized conserved protein</fullName>
    </submittedName>
</protein>
<dbReference type="Pfam" id="PF02578">
    <property type="entry name" value="Cu-oxidase_4"/>
    <property type="match status" value="1"/>
</dbReference>
<evidence type="ECO:0000256" key="4">
    <source>
        <dbReference type="ARBA" id="ARBA00022723"/>
    </source>
</evidence>
<evidence type="ECO:0000256" key="5">
    <source>
        <dbReference type="ARBA" id="ARBA00022801"/>
    </source>
</evidence>
<keyword evidence="5" id="KW-0378">Hydrolase</keyword>
<name>A0A1W1CTL1_9ZZZZ</name>
<dbReference type="NCBIfam" id="TIGR00726">
    <property type="entry name" value="peptidoglycan editing factor PgeF"/>
    <property type="match status" value="1"/>
</dbReference>
<comment type="similarity">
    <text evidence="2">Belongs to the purine nucleoside phosphorylase YfiH/LACC1 family.</text>
</comment>
<comment type="catalytic activity">
    <reaction evidence="8">
        <text>adenosine + phosphate = alpha-D-ribose 1-phosphate + adenine</text>
        <dbReference type="Rhea" id="RHEA:27642"/>
        <dbReference type="ChEBI" id="CHEBI:16335"/>
        <dbReference type="ChEBI" id="CHEBI:16708"/>
        <dbReference type="ChEBI" id="CHEBI:43474"/>
        <dbReference type="ChEBI" id="CHEBI:57720"/>
        <dbReference type="EC" id="2.4.2.1"/>
    </reaction>
    <physiologicalReaction direction="left-to-right" evidence="8">
        <dbReference type="Rhea" id="RHEA:27643"/>
    </physiologicalReaction>
</comment>
<keyword evidence="3" id="KW-0808">Transferase</keyword>
<dbReference type="EMBL" id="FPHF01000113">
    <property type="protein sequence ID" value="SFV69022.1"/>
    <property type="molecule type" value="Genomic_DNA"/>
</dbReference>
<evidence type="ECO:0000256" key="7">
    <source>
        <dbReference type="ARBA" id="ARBA00047989"/>
    </source>
</evidence>
<dbReference type="InterPro" id="IPR038371">
    <property type="entry name" value="Cu_polyphenol_OxRdtase_sf"/>
</dbReference>
<dbReference type="PANTHER" id="PTHR30616">
    <property type="entry name" value="UNCHARACTERIZED PROTEIN YFIH"/>
    <property type="match status" value="1"/>
</dbReference>
<evidence type="ECO:0000256" key="9">
    <source>
        <dbReference type="ARBA" id="ARBA00049893"/>
    </source>
</evidence>
<dbReference type="AlphaFoldDB" id="A0A1W1CTL1"/>
<proteinExistence type="inferred from homology"/>
<dbReference type="GO" id="GO:0016787">
    <property type="term" value="F:hydrolase activity"/>
    <property type="evidence" value="ECO:0007669"/>
    <property type="project" value="UniProtKB-KW"/>
</dbReference>
<evidence type="ECO:0000256" key="1">
    <source>
        <dbReference type="ARBA" id="ARBA00000553"/>
    </source>
</evidence>
<dbReference type="InterPro" id="IPR011324">
    <property type="entry name" value="Cytotoxic_necrot_fac-like_cat"/>
</dbReference>